<proteinExistence type="predicted"/>
<name>A0ABW7EPX2_9BURK</name>
<gene>
    <name evidence="1" type="ORF">ACG02S_16470</name>
</gene>
<sequence length="130" mass="14165">MKFKVIEGGLATAEAPRPSPAGMRPGAIEEERLRQAILRLPVPDTGITVEAALDEVCARLDNAELSSSERLEFLCWQMQQELGLRFQLVNPALGLARDGFLSLFNPAALLHAHPELAGLHPKAHPFLHVG</sequence>
<evidence type="ECO:0000313" key="2">
    <source>
        <dbReference type="Proteomes" id="UP001606300"/>
    </source>
</evidence>
<evidence type="ECO:0000313" key="1">
    <source>
        <dbReference type="EMBL" id="MFG6415492.1"/>
    </source>
</evidence>
<dbReference type="Proteomes" id="UP001606300">
    <property type="component" value="Unassembled WGS sequence"/>
</dbReference>
<reference evidence="1 2" key="1">
    <citation type="submission" date="2024-09" db="EMBL/GenBank/DDBJ databases">
        <title>Novel species of the genus Pelomonas and Roseateles isolated from streams.</title>
        <authorList>
            <person name="Lu H."/>
        </authorList>
    </citation>
    <scope>NUCLEOTIDE SEQUENCE [LARGE SCALE GENOMIC DNA]</scope>
    <source>
        <strain evidence="1 2">DC23W</strain>
    </source>
</reference>
<organism evidence="1 2">
    <name type="scientific">Pelomonas dachongensis</name>
    <dbReference type="NCBI Taxonomy" id="3299029"/>
    <lineage>
        <taxon>Bacteria</taxon>
        <taxon>Pseudomonadati</taxon>
        <taxon>Pseudomonadota</taxon>
        <taxon>Betaproteobacteria</taxon>
        <taxon>Burkholderiales</taxon>
        <taxon>Sphaerotilaceae</taxon>
        <taxon>Roseateles</taxon>
    </lineage>
</organism>
<dbReference type="EMBL" id="JBIGHY010000006">
    <property type="protein sequence ID" value="MFG6415492.1"/>
    <property type="molecule type" value="Genomic_DNA"/>
</dbReference>
<accession>A0ABW7EPX2</accession>
<protein>
    <submittedName>
        <fullName evidence="1">Uncharacterized protein</fullName>
    </submittedName>
</protein>
<comment type="caution">
    <text evidence="1">The sequence shown here is derived from an EMBL/GenBank/DDBJ whole genome shotgun (WGS) entry which is preliminary data.</text>
</comment>
<keyword evidence="2" id="KW-1185">Reference proteome</keyword>
<dbReference type="RefSeq" id="WP_394471564.1">
    <property type="nucleotide sequence ID" value="NZ_JBIGHY010000006.1"/>
</dbReference>